<proteinExistence type="predicted"/>
<protein>
    <submittedName>
        <fullName evidence="1">Uncharacterized protein</fullName>
    </submittedName>
</protein>
<organism evidence="1 2">
    <name type="scientific">Bifidobacterium longum</name>
    <dbReference type="NCBI Taxonomy" id="216816"/>
    <lineage>
        <taxon>Bacteria</taxon>
        <taxon>Bacillati</taxon>
        <taxon>Actinomycetota</taxon>
        <taxon>Actinomycetes</taxon>
        <taxon>Bifidobacteriales</taxon>
        <taxon>Bifidobacteriaceae</taxon>
        <taxon>Bifidobacterium</taxon>
    </lineage>
</organism>
<gene>
    <name evidence="1" type="ORF">CWE05_04120</name>
</gene>
<sequence length="95" mass="10621">MRMFRFTTNYETLFATQYAVAGGAKYAKISQLQKKGDPRIGIALCANTQAEGSASGRQTGEERRPVLRLILKVESFDVHQCLLHRSGSPPLKFVY</sequence>
<name>A0A2U2RT40_BIFLN</name>
<dbReference type="AlphaFoldDB" id="A0A2U2RT40"/>
<evidence type="ECO:0000313" key="2">
    <source>
        <dbReference type="Proteomes" id="UP000245582"/>
    </source>
</evidence>
<comment type="caution">
    <text evidence="1">The sequence shown here is derived from an EMBL/GenBank/DDBJ whole genome shotgun (WGS) entry which is preliminary data.</text>
</comment>
<dbReference type="Proteomes" id="UP000245582">
    <property type="component" value="Unassembled WGS sequence"/>
</dbReference>
<evidence type="ECO:0000313" key="1">
    <source>
        <dbReference type="EMBL" id="PWH09038.1"/>
    </source>
</evidence>
<reference evidence="1 2" key="1">
    <citation type="submission" date="2017-11" db="EMBL/GenBank/DDBJ databases">
        <title>Draft genome sequence of Bifidobacterium longum UMA026, isolated from Holstein dairy cow feces.</title>
        <authorList>
            <person name="Albert K."/>
            <person name="Sela D.A."/>
        </authorList>
    </citation>
    <scope>NUCLEOTIDE SEQUENCE [LARGE SCALE GENOMIC DNA]</scope>
    <source>
        <strain evidence="1 2">UMA026</strain>
    </source>
</reference>
<dbReference type="EMBL" id="PHUM01000004">
    <property type="protein sequence ID" value="PWH09038.1"/>
    <property type="molecule type" value="Genomic_DNA"/>
</dbReference>
<accession>A0A2U2RT40</accession>